<proteinExistence type="predicted"/>
<organism evidence="2 3">
    <name type="scientific">Rhizoctonia solani</name>
    <dbReference type="NCBI Taxonomy" id="456999"/>
    <lineage>
        <taxon>Eukaryota</taxon>
        <taxon>Fungi</taxon>
        <taxon>Dikarya</taxon>
        <taxon>Basidiomycota</taxon>
        <taxon>Agaricomycotina</taxon>
        <taxon>Agaricomycetes</taxon>
        <taxon>Cantharellales</taxon>
        <taxon>Ceratobasidiaceae</taxon>
        <taxon>Rhizoctonia</taxon>
    </lineage>
</organism>
<dbReference type="EMBL" id="CAJMWT010005992">
    <property type="protein sequence ID" value="CAE6511764.1"/>
    <property type="molecule type" value="Genomic_DNA"/>
</dbReference>
<gene>
    <name evidence="2" type="ORF">RDB_LOCUS153635</name>
</gene>
<evidence type="ECO:0000313" key="2">
    <source>
        <dbReference type="EMBL" id="CAE6511764.1"/>
    </source>
</evidence>
<name>A0A8H3D445_9AGAM</name>
<keyword evidence="1" id="KW-0472">Membrane</keyword>
<protein>
    <submittedName>
        <fullName evidence="2">Uncharacterized protein</fullName>
    </submittedName>
</protein>
<accession>A0A8H3D445</accession>
<keyword evidence="1" id="KW-0812">Transmembrane</keyword>
<feature type="transmembrane region" description="Helical" evidence="1">
    <location>
        <begin position="20"/>
        <end position="38"/>
    </location>
</feature>
<reference evidence="2" key="1">
    <citation type="submission" date="2021-01" db="EMBL/GenBank/DDBJ databases">
        <authorList>
            <person name="Kaushik A."/>
        </authorList>
    </citation>
    <scope>NUCLEOTIDE SEQUENCE</scope>
    <source>
        <strain evidence="2">AG2-2IIIB</strain>
    </source>
</reference>
<keyword evidence="1" id="KW-1133">Transmembrane helix</keyword>
<dbReference type="Proteomes" id="UP000663843">
    <property type="component" value="Unassembled WGS sequence"/>
</dbReference>
<comment type="caution">
    <text evidence="2">The sequence shown here is derived from an EMBL/GenBank/DDBJ whole genome shotgun (WGS) entry which is preliminary data.</text>
</comment>
<dbReference type="AlphaFoldDB" id="A0A8H3D445"/>
<evidence type="ECO:0000313" key="3">
    <source>
        <dbReference type="Proteomes" id="UP000663843"/>
    </source>
</evidence>
<sequence>MEAEVEAVVAAILEVVRVSAAARPFFLVLAALALVWLFTPSFPSRAGSPFRPTSPTKSAASGTGSFILGSHRSGAAYQIFGGLKIIGATKGAKLHAAGPASLSQRDGAK</sequence>
<evidence type="ECO:0000256" key="1">
    <source>
        <dbReference type="SAM" id="Phobius"/>
    </source>
</evidence>